<dbReference type="AlphaFoldDB" id="A0A1H3SEF2"/>
<evidence type="ECO:0000313" key="2">
    <source>
        <dbReference type="EMBL" id="SDZ36372.1"/>
    </source>
</evidence>
<organism evidence="2 3">
    <name type="scientific">Amycolatopsis xylanica</name>
    <dbReference type="NCBI Taxonomy" id="589385"/>
    <lineage>
        <taxon>Bacteria</taxon>
        <taxon>Bacillati</taxon>
        <taxon>Actinomycetota</taxon>
        <taxon>Actinomycetes</taxon>
        <taxon>Pseudonocardiales</taxon>
        <taxon>Pseudonocardiaceae</taxon>
        <taxon>Amycolatopsis</taxon>
    </lineage>
</organism>
<evidence type="ECO:0000313" key="3">
    <source>
        <dbReference type="Proteomes" id="UP000199515"/>
    </source>
</evidence>
<proteinExistence type="predicted"/>
<dbReference type="Pfam" id="PF13471">
    <property type="entry name" value="Transglut_core3"/>
    <property type="match status" value="1"/>
</dbReference>
<feature type="domain" description="Microcin J25-processing protein McjB C-terminal" evidence="1">
    <location>
        <begin position="24"/>
        <end position="124"/>
    </location>
</feature>
<gene>
    <name evidence="2" type="ORF">SAMN05421504_113166</name>
</gene>
<dbReference type="Proteomes" id="UP000199515">
    <property type="component" value="Unassembled WGS sequence"/>
</dbReference>
<dbReference type="STRING" id="589385.SAMN05421504_113166"/>
<dbReference type="EMBL" id="FNON01000013">
    <property type="protein sequence ID" value="SDZ36372.1"/>
    <property type="molecule type" value="Genomic_DNA"/>
</dbReference>
<name>A0A1H3SEF2_9PSEU</name>
<keyword evidence="3" id="KW-1185">Reference proteome</keyword>
<sequence length="140" mass="14875">MTIPVLPSTPTKVFARDRVIAGAVVGVARVLAKQKPREIRAVLAKLRGGVPAATLDQAREARNTVLAVSPRCCGSQACLTRSIAAVLLCRVRGVWPTWCVGVLAAPPFTAHAWIEADGEMVDEVLDGSCYRRMIAIAPSA</sequence>
<protein>
    <submittedName>
        <fullName evidence="2">Transglutaminase-like superfamily protein</fullName>
    </submittedName>
</protein>
<dbReference type="NCBIfam" id="NF033537">
    <property type="entry name" value="lasso_biosyn_B2"/>
    <property type="match status" value="1"/>
</dbReference>
<evidence type="ECO:0000259" key="1">
    <source>
        <dbReference type="Pfam" id="PF13471"/>
    </source>
</evidence>
<reference evidence="2 3" key="1">
    <citation type="submission" date="2016-10" db="EMBL/GenBank/DDBJ databases">
        <authorList>
            <person name="de Groot N.N."/>
        </authorList>
    </citation>
    <scope>NUCLEOTIDE SEQUENCE [LARGE SCALE GENOMIC DNA]</scope>
    <source>
        <strain evidence="2 3">CPCC 202699</strain>
    </source>
</reference>
<dbReference type="RefSeq" id="WP_218134984.1">
    <property type="nucleotide sequence ID" value="NZ_FNON01000013.1"/>
</dbReference>
<accession>A0A1H3SEF2</accession>
<dbReference type="InterPro" id="IPR032708">
    <property type="entry name" value="McjB_C"/>
</dbReference>
<dbReference type="InterPro" id="IPR053521">
    <property type="entry name" value="McjB-like"/>
</dbReference>